<dbReference type="EMBL" id="CP136864">
    <property type="protein sequence ID" value="WOJ92942.1"/>
    <property type="molecule type" value="Genomic_DNA"/>
</dbReference>
<evidence type="ECO:0000313" key="2">
    <source>
        <dbReference type="EMBL" id="WOJ92942.1"/>
    </source>
</evidence>
<name>A0ABZ0I1J9_9GAMM</name>
<gene>
    <name evidence="2" type="ORF">R0135_14275</name>
</gene>
<protein>
    <submittedName>
        <fullName evidence="2">MBL fold metallo-hydrolase</fullName>
    </submittedName>
</protein>
<dbReference type="Pfam" id="PF00753">
    <property type="entry name" value="Lactamase_B"/>
    <property type="match status" value="1"/>
</dbReference>
<dbReference type="Gene3D" id="3.60.15.10">
    <property type="entry name" value="Ribonuclease Z/Hydroxyacylglutathione hydrolase-like"/>
    <property type="match status" value="1"/>
</dbReference>
<dbReference type="RefSeq" id="WP_407347599.1">
    <property type="nucleotide sequence ID" value="NZ_CP136864.1"/>
</dbReference>
<accession>A0ABZ0I1J9</accession>
<dbReference type="Proteomes" id="UP001626537">
    <property type="component" value="Chromosome"/>
</dbReference>
<dbReference type="SUPFAM" id="SSF56281">
    <property type="entry name" value="Metallo-hydrolase/oxidoreductase"/>
    <property type="match status" value="1"/>
</dbReference>
<evidence type="ECO:0000313" key="3">
    <source>
        <dbReference type="Proteomes" id="UP001626537"/>
    </source>
</evidence>
<proteinExistence type="predicted"/>
<keyword evidence="3" id="KW-1185">Reference proteome</keyword>
<evidence type="ECO:0000259" key="1">
    <source>
        <dbReference type="SMART" id="SM00849"/>
    </source>
</evidence>
<feature type="domain" description="Metallo-beta-lactamase" evidence="1">
    <location>
        <begin position="73"/>
        <end position="236"/>
    </location>
</feature>
<dbReference type="SMART" id="SM00849">
    <property type="entry name" value="Lactamase_B"/>
    <property type="match status" value="1"/>
</dbReference>
<organism evidence="2 3">
    <name type="scientific">Congregibacter variabilis</name>
    <dbReference type="NCBI Taxonomy" id="3081200"/>
    <lineage>
        <taxon>Bacteria</taxon>
        <taxon>Pseudomonadati</taxon>
        <taxon>Pseudomonadota</taxon>
        <taxon>Gammaproteobacteria</taxon>
        <taxon>Cellvibrionales</taxon>
        <taxon>Halieaceae</taxon>
        <taxon>Congregibacter</taxon>
    </lineage>
</organism>
<sequence>MKPYGATRTSMIFVWFIAMLATASSLAEPMLKGKKWNHGSANCLTDSEPPIEVYSHSPTSFILRQSKCLSFEAPFMYLLVGEKLALLLDTGATKDASVFPLYKTVRSLIGEKDLLIVHSHGHQDHRSADIQFQGETGVRLVGIQKTALIQSLSISQWPGGQGSIELGNRELIVIPSPGHHEVAISLYDPQTQWLLTGDKIYPGLIYVKNWKDYRDSIARLTRFAEEHDVSAVLGAHIEATDRPGEYYAVGTIYQPAEAPLPMDSDILAVINAQLQQSPKANQIALSRLKIIPMNLMQRKLSDFGRWLSR</sequence>
<dbReference type="InterPro" id="IPR001279">
    <property type="entry name" value="Metallo-B-lactamas"/>
</dbReference>
<dbReference type="InterPro" id="IPR036866">
    <property type="entry name" value="RibonucZ/Hydroxyglut_hydro"/>
</dbReference>
<reference evidence="2 3" key="1">
    <citation type="submission" date="2023-10" db="EMBL/GenBank/DDBJ databases">
        <title>Two novel species belonging to the OM43/NOR5 clade.</title>
        <authorList>
            <person name="Park M."/>
        </authorList>
    </citation>
    <scope>NUCLEOTIDE SEQUENCE [LARGE SCALE GENOMIC DNA]</scope>
    <source>
        <strain evidence="2 3">IMCC43200</strain>
    </source>
</reference>